<sequence length="67" mass="7827">MSTRPQFADDFGGEIAERLMNVDVRLPHEFSREVTQAQREQGRIDWKERNSANMEKMAKGEVTPIYQ</sequence>
<proteinExistence type="predicted"/>
<reference evidence="1 2" key="1">
    <citation type="submission" date="2023-05" db="EMBL/GenBank/DDBJ databases">
        <title>Gordonibacter KGMB12511T sp. nov., isolated from faeces of healthy Korean.</title>
        <authorList>
            <person name="Kim H.S."/>
            <person name="Kim J.-S."/>
            <person name="Suh M.K."/>
            <person name="Eom M.K."/>
            <person name="Do H.E."/>
            <person name="Lee J.-S."/>
        </authorList>
    </citation>
    <scope>NUCLEOTIDE SEQUENCE [LARGE SCALE GENOMIC DNA]</scope>
    <source>
        <strain evidence="1 2">KGMB12511</strain>
    </source>
</reference>
<organism evidence="1 2">
    <name type="scientific">Gordonibacter faecis</name>
    <dbReference type="NCBI Taxonomy" id="3047475"/>
    <lineage>
        <taxon>Bacteria</taxon>
        <taxon>Bacillati</taxon>
        <taxon>Actinomycetota</taxon>
        <taxon>Coriobacteriia</taxon>
        <taxon>Eggerthellales</taxon>
        <taxon>Eggerthellaceae</taxon>
        <taxon>Gordonibacter</taxon>
    </lineage>
</organism>
<name>A0ABT7DRB3_9ACTN</name>
<dbReference type="EMBL" id="JASJEU010000019">
    <property type="protein sequence ID" value="MDJ1651108.1"/>
    <property type="molecule type" value="Genomic_DNA"/>
</dbReference>
<evidence type="ECO:0000313" key="1">
    <source>
        <dbReference type="EMBL" id="MDJ1651108.1"/>
    </source>
</evidence>
<accession>A0ABT7DRB3</accession>
<keyword evidence="2" id="KW-1185">Reference proteome</keyword>
<comment type="caution">
    <text evidence="1">The sequence shown here is derived from an EMBL/GenBank/DDBJ whole genome shotgun (WGS) entry which is preliminary data.</text>
</comment>
<dbReference type="RefSeq" id="WP_283832453.1">
    <property type="nucleotide sequence ID" value="NZ_JASJEU010000019.1"/>
</dbReference>
<gene>
    <name evidence="1" type="ORF">QNJ86_09880</name>
</gene>
<protein>
    <submittedName>
        <fullName evidence="1">Uncharacterized protein</fullName>
    </submittedName>
</protein>
<dbReference type="Proteomes" id="UP001232750">
    <property type="component" value="Unassembled WGS sequence"/>
</dbReference>
<evidence type="ECO:0000313" key="2">
    <source>
        <dbReference type="Proteomes" id="UP001232750"/>
    </source>
</evidence>